<gene>
    <name evidence="1" type="ORF">WISP_112117</name>
</gene>
<comment type="caution">
    <text evidence="1">The sequence shown here is derived from an EMBL/GenBank/DDBJ whole genome shotgun (WGS) entry which is preliminary data.</text>
</comment>
<proteinExistence type="predicted"/>
<dbReference type="PANTHER" id="PTHR33332">
    <property type="entry name" value="REVERSE TRANSCRIPTASE DOMAIN-CONTAINING PROTEIN"/>
    <property type="match status" value="1"/>
</dbReference>
<evidence type="ECO:0000313" key="1">
    <source>
        <dbReference type="EMBL" id="KAJ7409846.1"/>
    </source>
</evidence>
<dbReference type="EMBL" id="WHWB01034450">
    <property type="protein sequence ID" value="KAJ7409846.1"/>
    <property type="molecule type" value="Genomic_DNA"/>
</dbReference>
<name>A0ABQ9CV67_9PASS</name>
<accession>A0ABQ9CV67</accession>
<reference evidence="1" key="1">
    <citation type="submission" date="2019-10" db="EMBL/GenBank/DDBJ databases">
        <authorList>
            <person name="Soares A.E.R."/>
            <person name="Aleixo A."/>
            <person name="Schneider P."/>
            <person name="Miyaki C.Y."/>
            <person name="Schneider M.P."/>
            <person name="Mello C."/>
            <person name="Vasconcelos A.T.R."/>
        </authorList>
    </citation>
    <scope>NUCLEOTIDE SEQUENCE</scope>
    <source>
        <tissue evidence="1">Muscle</tissue>
    </source>
</reference>
<protein>
    <submittedName>
        <fullName evidence="1">Uncharacterized protein</fullName>
    </submittedName>
</protein>
<organism evidence="1 2">
    <name type="scientific">Willisornis vidua</name>
    <name type="common">Xingu scale-backed antbird</name>
    <dbReference type="NCBI Taxonomy" id="1566151"/>
    <lineage>
        <taxon>Eukaryota</taxon>
        <taxon>Metazoa</taxon>
        <taxon>Chordata</taxon>
        <taxon>Craniata</taxon>
        <taxon>Vertebrata</taxon>
        <taxon>Euteleostomi</taxon>
        <taxon>Archelosauria</taxon>
        <taxon>Archosauria</taxon>
        <taxon>Dinosauria</taxon>
        <taxon>Saurischia</taxon>
        <taxon>Theropoda</taxon>
        <taxon>Coelurosauria</taxon>
        <taxon>Aves</taxon>
        <taxon>Neognathae</taxon>
        <taxon>Neoaves</taxon>
        <taxon>Telluraves</taxon>
        <taxon>Australaves</taxon>
        <taxon>Passeriformes</taxon>
        <taxon>Thamnophilidae</taxon>
        <taxon>Willisornis</taxon>
    </lineage>
</organism>
<evidence type="ECO:0000313" key="2">
    <source>
        <dbReference type="Proteomes" id="UP001145742"/>
    </source>
</evidence>
<dbReference type="Proteomes" id="UP001145742">
    <property type="component" value="Unassembled WGS sequence"/>
</dbReference>
<keyword evidence="2" id="KW-1185">Reference proteome</keyword>
<sequence length="148" mass="17031">MVCVLFIHSSARDSYWSNGVTGEESDLMVKRNVLGLGWGNLQYQNRREDEQIENIPDEKDLGLLVDERLDMIQQCVIAAQKANCILDCIKRSATSSSRKMILPLYSALVRSHLEFCIQLWGPQYKKGIELLEQVQRRDIIIRGLEHLL</sequence>